<accession>A0A1G5CV20</accession>
<dbReference type="OrthoDB" id="9808253at2"/>
<organism evidence="5 6">
    <name type="scientific">Alkaliphilus peptidifermentans DSM 18978</name>
    <dbReference type="NCBI Taxonomy" id="1120976"/>
    <lineage>
        <taxon>Bacteria</taxon>
        <taxon>Bacillati</taxon>
        <taxon>Bacillota</taxon>
        <taxon>Clostridia</taxon>
        <taxon>Peptostreptococcales</taxon>
        <taxon>Natronincolaceae</taxon>
        <taxon>Alkaliphilus</taxon>
    </lineage>
</organism>
<feature type="coiled-coil region" evidence="1">
    <location>
        <begin position="280"/>
        <end position="317"/>
    </location>
</feature>
<dbReference type="Proteomes" id="UP000198636">
    <property type="component" value="Unassembled WGS sequence"/>
</dbReference>
<keyword evidence="5" id="KW-0479">Metal-binding</keyword>
<protein>
    <submittedName>
        <fullName evidence="5">Putative zinc-finger</fullName>
    </submittedName>
</protein>
<keyword evidence="2" id="KW-0472">Membrane</keyword>
<feature type="domain" description="Putative zinc-finger" evidence="3">
    <location>
        <begin position="3"/>
        <end position="36"/>
    </location>
</feature>
<dbReference type="Pfam" id="PF14257">
    <property type="entry name" value="DUF4349"/>
    <property type="match status" value="1"/>
</dbReference>
<evidence type="ECO:0000313" key="6">
    <source>
        <dbReference type="Proteomes" id="UP000198636"/>
    </source>
</evidence>
<dbReference type="Pfam" id="PF13490">
    <property type="entry name" value="zf-HC2"/>
    <property type="match status" value="1"/>
</dbReference>
<evidence type="ECO:0000313" key="5">
    <source>
        <dbReference type="EMBL" id="SCY06157.1"/>
    </source>
</evidence>
<evidence type="ECO:0000259" key="4">
    <source>
        <dbReference type="Pfam" id="PF14257"/>
    </source>
</evidence>
<dbReference type="EMBL" id="FMUS01000003">
    <property type="protein sequence ID" value="SCY06157.1"/>
    <property type="molecule type" value="Genomic_DNA"/>
</dbReference>
<keyword evidence="2" id="KW-1133">Transmembrane helix</keyword>
<keyword evidence="5" id="KW-0862">Zinc</keyword>
<sequence>MDCKNFDYYSSLYIDEILTEDEKIKFEKHLEECTSCKLGIENLKIVLECLDDIPEVELPSNFNETLREKLKMETGVKEGLPKKKGFNLRIMKGIAAGLLILLVTATAYNSLMPKQFNTKFQISDMAPAEAPESMNSARAEEEGRTYGVEIADVDKNKQFSFNLTLDDSNDESAVMDTAEQEMMTMGATEEYSEFKFIHTGNIRIETVEFDRVYASIMQLVDDNNGYIQQAESYYRYINRERPEESMRAARLTVRVPSETFKGVFHQFESFDRVISQNIDTDNITETYRDTETQVRNLEIQEERLQEILSKAEKVDDLLRIENELSRVRLEMNRYLGNLKTYDRLVAMSTIHIDLEEVRPSVLRIQSVNDGLWGKAKNNFVQSVNRLIRVGERSLIGLFGILPHLFLISVFIGPIGWVMFKKYRKGRMKE</sequence>
<keyword evidence="2" id="KW-0812">Transmembrane</keyword>
<dbReference type="InterPro" id="IPR025645">
    <property type="entry name" value="DUF4349"/>
</dbReference>
<evidence type="ECO:0000256" key="2">
    <source>
        <dbReference type="SAM" id="Phobius"/>
    </source>
</evidence>
<evidence type="ECO:0000259" key="3">
    <source>
        <dbReference type="Pfam" id="PF13490"/>
    </source>
</evidence>
<dbReference type="GO" id="GO:0008270">
    <property type="term" value="F:zinc ion binding"/>
    <property type="evidence" value="ECO:0007669"/>
    <property type="project" value="UniProtKB-KW"/>
</dbReference>
<keyword evidence="1" id="KW-0175">Coiled coil</keyword>
<reference evidence="5 6" key="1">
    <citation type="submission" date="2016-10" db="EMBL/GenBank/DDBJ databases">
        <authorList>
            <person name="de Groot N.N."/>
        </authorList>
    </citation>
    <scope>NUCLEOTIDE SEQUENCE [LARGE SCALE GENOMIC DNA]</scope>
    <source>
        <strain evidence="5 6">DSM 18978</strain>
    </source>
</reference>
<feature type="transmembrane region" description="Helical" evidence="2">
    <location>
        <begin position="394"/>
        <end position="419"/>
    </location>
</feature>
<dbReference type="STRING" id="1120976.SAMN03080606_00774"/>
<feature type="transmembrane region" description="Helical" evidence="2">
    <location>
        <begin position="90"/>
        <end position="111"/>
    </location>
</feature>
<keyword evidence="5" id="KW-0863">Zinc-finger</keyword>
<gene>
    <name evidence="5" type="ORF">SAMN03080606_00774</name>
</gene>
<proteinExistence type="predicted"/>
<feature type="domain" description="DUF4349" evidence="4">
    <location>
        <begin position="196"/>
        <end position="413"/>
    </location>
</feature>
<evidence type="ECO:0000256" key="1">
    <source>
        <dbReference type="SAM" id="Coils"/>
    </source>
</evidence>
<dbReference type="InterPro" id="IPR027383">
    <property type="entry name" value="Znf_put"/>
</dbReference>
<dbReference type="AlphaFoldDB" id="A0A1G5CV20"/>
<dbReference type="RefSeq" id="WP_091540250.1">
    <property type="nucleotide sequence ID" value="NZ_FMUS01000003.1"/>
</dbReference>
<keyword evidence="6" id="KW-1185">Reference proteome</keyword>
<name>A0A1G5CV20_9FIRM</name>